<comment type="caution">
    <text evidence="1">The sequence shown here is derived from an EMBL/GenBank/DDBJ whole genome shotgun (WGS) entry which is preliminary data.</text>
</comment>
<dbReference type="RefSeq" id="WP_176302192.1">
    <property type="nucleotide sequence ID" value="NZ_JABWCV010000002.1"/>
</dbReference>
<dbReference type="Proteomes" id="UP000589984">
    <property type="component" value="Unassembled WGS sequence"/>
</dbReference>
<proteinExistence type="predicted"/>
<gene>
    <name evidence="1" type="ORF">HUO07_02200</name>
</gene>
<evidence type="ECO:0000313" key="1">
    <source>
        <dbReference type="EMBL" id="NVF12983.1"/>
    </source>
</evidence>
<protein>
    <submittedName>
        <fullName evidence="1">Uncharacterized protein</fullName>
    </submittedName>
</protein>
<reference evidence="1 2" key="1">
    <citation type="submission" date="2020-06" db="EMBL/GenBank/DDBJ databases">
        <title>Halomonas sp. QX-1 draft genome sequence.</title>
        <authorList>
            <person name="Qiu X."/>
        </authorList>
    </citation>
    <scope>NUCLEOTIDE SEQUENCE [LARGE SCALE GENOMIC DNA]</scope>
    <source>
        <strain evidence="1 2">QX-1</strain>
    </source>
</reference>
<keyword evidence="2" id="KW-1185">Reference proteome</keyword>
<name>A0A7Y6RA16_9GAMM</name>
<dbReference type="AlphaFoldDB" id="A0A7Y6RA16"/>
<dbReference type="EMBL" id="JABWCV010000002">
    <property type="protein sequence ID" value="NVF12983.1"/>
    <property type="molecule type" value="Genomic_DNA"/>
</dbReference>
<sequence length="199" mass="21811">MEESLEMSWHRDCLLSASYRMAGHLVMMECCGTGGWMLVWKNPNPEVGGVAYPSMVSSCSTTAELHAVIAMGGIAAELLQQGRQIDAAQLAKEAQERHGFFEEPRIIEAAPHAAAFALYTVRAQWEAIEAYAKRVIDQWADPLALEQFRIDRIYPDGKRANGGDAPIHFLPACAPGQLTPAALVQSADPAYHIPSEYRA</sequence>
<accession>A0A7Y6RA16</accession>
<evidence type="ECO:0000313" key="2">
    <source>
        <dbReference type="Proteomes" id="UP000589984"/>
    </source>
</evidence>
<organism evidence="1 2">
    <name type="scientific">Vreelandella maris</name>
    <dbReference type="NCBI Taxonomy" id="2729617"/>
    <lineage>
        <taxon>Bacteria</taxon>
        <taxon>Pseudomonadati</taxon>
        <taxon>Pseudomonadota</taxon>
        <taxon>Gammaproteobacteria</taxon>
        <taxon>Oceanospirillales</taxon>
        <taxon>Halomonadaceae</taxon>
        <taxon>Vreelandella</taxon>
    </lineage>
</organism>